<feature type="domain" description="Thiamine phosphate synthase/TenI" evidence="12">
    <location>
        <begin position="14"/>
        <end position="182"/>
    </location>
</feature>
<evidence type="ECO:0000313" key="14">
    <source>
        <dbReference type="Proteomes" id="UP000249577"/>
    </source>
</evidence>
<comment type="cofactor">
    <cofactor evidence="1">
        <name>Mg(2+)</name>
        <dbReference type="ChEBI" id="CHEBI:18420"/>
    </cofactor>
</comment>
<keyword evidence="4" id="KW-0479">Metal-binding</keyword>
<dbReference type="EMBL" id="QFPN01000003">
    <property type="protein sequence ID" value="PZQ16875.1"/>
    <property type="molecule type" value="Genomic_DNA"/>
</dbReference>
<sequence>MTSSTLDPFYPVVDSLDWVRRMLGAGARLIQLRIKDRPAEEVRPAVREALALARTAGADLVINDYWEIAIDEGAEFLHLGQEDLDGADLGAIRAAGLRLGVSTHTHEELDRALSVDPHHVALGPVWPTILKQMPFAPQGLERVSEWKRLIGDRPLVAIGGLTPERARQCLDAGADVVAVVNDVLGAADPEERAREWIATTREAA</sequence>
<organism evidence="13 14">
    <name type="scientific">Ancylobacter novellus</name>
    <name type="common">Thiobacillus novellus</name>
    <dbReference type="NCBI Taxonomy" id="921"/>
    <lineage>
        <taxon>Bacteria</taxon>
        <taxon>Pseudomonadati</taxon>
        <taxon>Pseudomonadota</taxon>
        <taxon>Alphaproteobacteria</taxon>
        <taxon>Hyphomicrobiales</taxon>
        <taxon>Xanthobacteraceae</taxon>
        <taxon>Ancylobacter</taxon>
    </lineage>
</organism>
<dbReference type="GO" id="GO:0009229">
    <property type="term" value="P:thiamine diphosphate biosynthetic process"/>
    <property type="evidence" value="ECO:0007669"/>
    <property type="project" value="UniProtKB-UniPathway"/>
</dbReference>
<gene>
    <name evidence="13" type="ORF">DI565_05625</name>
</gene>
<evidence type="ECO:0000256" key="11">
    <source>
        <dbReference type="RuleBase" id="RU004253"/>
    </source>
</evidence>
<proteinExistence type="inferred from homology"/>
<comment type="catalytic activity">
    <reaction evidence="7 10">
        <text>4-methyl-5-(2-phosphooxyethyl)-thiazole + 4-amino-2-methyl-5-(diphosphooxymethyl)pyrimidine + H(+) = thiamine phosphate + diphosphate</text>
        <dbReference type="Rhea" id="RHEA:22328"/>
        <dbReference type="ChEBI" id="CHEBI:15378"/>
        <dbReference type="ChEBI" id="CHEBI:33019"/>
        <dbReference type="ChEBI" id="CHEBI:37575"/>
        <dbReference type="ChEBI" id="CHEBI:57841"/>
        <dbReference type="ChEBI" id="CHEBI:58296"/>
        <dbReference type="EC" id="2.5.1.3"/>
    </reaction>
</comment>
<dbReference type="EC" id="2.5.1.3" evidence="10"/>
<dbReference type="GO" id="GO:0004789">
    <property type="term" value="F:thiamine-phosphate diphosphorylase activity"/>
    <property type="evidence" value="ECO:0007669"/>
    <property type="project" value="UniProtKB-EC"/>
</dbReference>
<dbReference type="InterPro" id="IPR034291">
    <property type="entry name" value="TMP_synthase"/>
</dbReference>
<comment type="pathway">
    <text evidence="2 11">Cofactor biosynthesis; thiamine diphosphate biosynthesis; thiamine phosphate from 4-amino-2-methyl-5-diphosphomethylpyrimidine and 4-methyl-5-(2-phosphoethyl)-thiazole: step 1/1.</text>
</comment>
<evidence type="ECO:0000256" key="3">
    <source>
        <dbReference type="ARBA" id="ARBA00022679"/>
    </source>
</evidence>
<comment type="catalytic activity">
    <reaction evidence="8 10">
        <text>2-(2-carboxy-4-methylthiazol-5-yl)ethyl phosphate + 4-amino-2-methyl-5-(diphosphooxymethyl)pyrimidine + 2 H(+) = thiamine phosphate + CO2 + diphosphate</text>
        <dbReference type="Rhea" id="RHEA:47848"/>
        <dbReference type="ChEBI" id="CHEBI:15378"/>
        <dbReference type="ChEBI" id="CHEBI:16526"/>
        <dbReference type="ChEBI" id="CHEBI:33019"/>
        <dbReference type="ChEBI" id="CHEBI:37575"/>
        <dbReference type="ChEBI" id="CHEBI:57841"/>
        <dbReference type="ChEBI" id="CHEBI:62890"/>
        <dbReference type="EC" id="2.5.1.3"/>
    </reaction>
</comment>
<evidence type="ECO:0000256" key="7">
    <source>
        <dbReference type="ARBA" id="ARBA00047334"/>
    </source>
</evidence>
<dbReference type="InterPro" id="IPR022998">
    <property type="entry name" value="ThiamineP_synth_TenI"/>
</dbReference>
<name>A0A2W5KPV5_ANCNO</name>
<keyword evidence="5" id="KW-0460">Magnesium</keyword>
<evidence type="ECO:0000313" key="13">
    <source>
        <dbReference type="EMBL" id="PZQ16875.1"/>
    </source>
</evidence>
<reference evidence="13 14" key="1">
    <citation type="submission" date="2017-08" db="EMBL/GenBank/DDBJ databases">
        <title>Infants hospitalized years apart are colonized by the same room-sourced microbial strains.</title>
        <authorList>
            <person name="Brooks B."/>
            <person name="Olm M.R."/>
            <person name="Firek B.A."/>
            <person name="Baker R."/>
            <person name="Thomas B.C."/>
            <person name="Morowitz M.J."/>
            <person name="Banfield J.F."/>
        </authorList>
    </citation>
    <scope>NUCLEOTIDE SEQUENCE [LARGE SCALE GENOMIC DNA]</scope>
    <source>
        <strain evidence="13">S2_005_003_R2_43</strain>
    </source>
</reference>
<keyword evidence="3 10" id="KW-0808">Transferase</keyword>
<protein>
    <recommendedName>
        <fullName evidence="10">Thiamine-phosphate synthase</fullName>
        <ecNumber evidence="10">2.5.1.3</ecNumber>
    </recommendedName>
    <alternativeName>
        <fullName evidence="10">Thiamine-phosphate pyrophosphorylase</fullName>
    </alternativeName>
</protein>
<comment type="caution">
    <text evidence="13">The sequence shown here is derived from an EMBL/GenBank/DDBJ whole genome shotgun (WGS) entry which is preliminary data.</text>
</comment>
<dbReference type="GO" id="GO:0009228">
    <property type="term" value="P:thiamine biosynthetic process"/>
    <property type="evidence" value="ECO:0007669"/>
    <property type="project" value="UniProtKB-KW"/>
</dbReference>
<dbReference type="Proteomes" id="UP000249577">
    <property type="component" value="Unassembled WGS sequence"/>
</dbReference>
<evidence type="ECO:0000256" key="8">
    <source>
        <dbReference type="ARBA" id="ARBA00047851"/>
    </source>
</evidence>
<dbReference type="AlphaFoldDB" id="A0A2W5KPV5"/>
<dbReference type="CDD" id="cd00564">
    <property type="entry name" value="TMP_TenI"/>
    <property type="match status" value="1"/>
</dbReference>
<accession>A0A2W5KPV5</accession>
<evidence type="ECO:0000256" key="9">
    <source>
        <dbReference type="ARBA" id="ARBA00047883"/>
    </source>
</evidence>
<dbReference type="Gene3D" id="3.20.20.70">
    <property type="entry name" value="Aldolase class I"/>
    <property type="match status" value="1"/>
</dbReference>
<dbReference type="InterPro" id="IPR036206">
    <property type="entry name" value="ThiamineP_synth_sf"/>
</dbReference>
<evidence type="ECO:0000256" key="5">
    <source>
        <dbReference type="ARBA" id="ARBA00022842"/>
    </source>
</evidence>
<evidence type="ECO:0000256" key="2">
    <source>
        <dbReference type="ARBA" id="ARBA00005165"/>
    </source>
</evidence>
<dbReference type="Pfam" id="PF02581">
    <property type="entry name" value="TMP-TENI"/>
    <property type="match status" value="1"/>
</dbReference>
<evidence type="ECO:0000256" key="1">
    <source>
        <dbReference type="ARBA" id="ARBA00001946"/>
    </source>
</evidence>
<dbReference type="InterPro" id="IPR013785">
    <property type="entry name" value="Aldolase_TIM"/>
</dbReference>
<dbReference type="GO" id="GO:0046872">
    <property type="term" value="F:metal ion binding"/>
    <property type="evidence" value="ECO:0007669"/>
    <property type="project" value="UniProtKB-KW"/>
</dbReference>
<evidence type="ECO:0000259" key="12">
    <source>
        <dbReference type="Pfam" id="PF02581"/>
    </source>
</evidence>
<dbReference type="SUPFAM" id="SSF51391">
    <property type="entry name" value="Thiamin phosphate synthase"/>
    <property type="match status" value="1"/>
</dbReference>
<dbReference type="PANTHER" id="PTHR20857:SF15">
    <property type="entry name" value="THIAMINE-PHOSPHATE SYNTHASE"/>
    <property type="match status" value="1"/>
</dbReference>
<dbReference type="PANTHER" id="PTHR20857">
    <property type="entry name" value="THIAMINE-PHOSPHATE PYROPHOSPHORYLASE"/>
    <property type="match status" value="1"/>
</dbReference>
<dbReference type="UniPathway" id="UPA00060">
    <property type="reaction ID" value="UER00141"/>
</dbReference>
<keyword evidence="6 10" id="KW-0784">Thiamine biosynthesis</keyword>
<evidence type="ECO:0000256" key="6">
    <source>
        <dbReference type="ARBA" id="ARBA00022977"/>
    </source>
</evidence>
<dbReference type="NCBIfam" id="NF000734">
    <property type="entry name" value="PRK00043.1-5"/>
    <property type="match status" value="1"/>
</dbReference>
<dbReference type="NCBIfam" id="TIGR00693">
    <property type="entry name" value="thiE"/>
    <property type="match status" value="1"/>
</dbReference>
<evidence type="ECO:0000256" key="10">
    <source>
        <dbReference type="RuleBase" id="RU003826"/>
    </source>
</evidence>
<comment type="similarity">
    <text evidence="10">Belongs to the thiamine-phosphate synthase family.</text>
</comment>
<comment type="catalytic activity">
    <reaction evidence="9 10">
        <text>2-[(2R,5Z)-2-carboxy-4-methylthiazol-5(2H)-ylidene]ethyl phosphate + 4-amino-2-methyl-5-(diphosphooxymethyl)pyrimidine + 2 H(+) = thiamine phosphate + CO2 + diphosphate</text>
        <dbReference type="Rhea" id="RHEA:47844"/>
        <dbReference type="ChEBI" id="CHEBI:15378"/>
        <dbReference type="ChEBI" id="CHEBI:16526"/>
        <dbReference type="ChEBI" id="CHEBI:33019"/>
        <dbReference type="ChEBI" id="CHEBI:37575"/>
        <dbReference type="ChEBI" id="CHEBI:57841"/>
        <dbReference type="ChEBI" id="CHEBI:62899"/>
        <dbReference type="EC" id="2.5.1.3"/>
    </reaction>
</comment>
<dbReference type="FunFam" id="3.20.20.70:FF:000064">
    <property type="entry name" value="Thiamine-phosphate synthase"/>
    <property type="match status" value="1"/>
</dbReference>
<evidence type="ECO:0000256" key="4">
    <source>
        <dbReference type="ARBA" id="ARBA00022723"/>
    </source>
</evidence>
<dbReference type="GO" id="GO:0005737">
    <property type="term" value="C:cytoplasm"/>
    <property type="evidence" value="ECO:0007669"/>
    <property type="project" value="TreeGrafter"/>
</dbReference>